<accession>A0A9W6NY47</accession>
<reference evidence="1" key="2">
    <citation type="submission" date="2023-01" db="EMBL/GenBank/DDBJ databases">
        <authorList>
            <person name="Sun Q."/>
            <person name="Evtushenko L."/>
        </authorList>
    </citation>
    <scope>NUCLEOTIDE SEQUENCE</scope>
    <source>
        <strain evidence="1">VKM Ac-1069</strain>
    </source>
</reference>
<dbReference type="RefSeq" id="WP_037049081.1">
    <property type="nucleotide sequence ID" value="NZ_BAAAUZ010000003.1"/>
</dbReference>
<protein>
    <submittedName>
        <fullName evidence="1">Uncharacterized protein</fullName>
    </submittedName>
</protein>
<gene>
    <name evidence="1" type="ORF">GCM10017577_45190</name>
</gene>
<evidence type="ECO:0000313" key="2">
    <source>
        <dbReference type="Proteomes" id="UP001143463"/>
    </source>
</evidence>
<proteinExistence type="predicted"/>
<keyword evidence="2" id="KW-1185">Reference proteome</keyword>
<sequence length="100" mass="11155">MSRLDVTLADLDHVRVGIEVSLTPWNAPLLVAIRAGLDVAELRHQRRHDLIEASHAISAALDWRWVATSWTPHDLLVERRKQPGWATPRLRAAALEVGAA</sequence>
<evidence type="ECO:0000313" key="1">
    <source>
        <dbReference type="EMBL" id="GLL13376.1"/>
    </source>
</evidence>
<dbReference type="AlphaFoldDB" id="A0A9W6NY47"/>
<reference evidence="1" key="1">
    <citation type="journal article" date="2014" name="Int. J. Syst. Evol. Microbiol.">
        <title>Complete genome sequence of Corynebacterium casei LMG S-19264T (=DSM 44701T), isolated from a smear-ripened cheese.</title>
        <authorList>
            <consortium name="US DOE Joint Genome Institute (JGI-PGF)"/>
            <person name="Walter F."/>
            <person name="Albersmeier A."/>
            <person name="Kalinowski J."/>
            <person name="Ruckert C."/>
        </authorList>
    </citation>
    <scope>NUCLEOTIDE SEQUENCE</scope>
    <source>
        <strain evidence="1">VKM Ac-1069</strain>
    </source>
</reference>
<dbReference type="Proteomes" id="UP001143463">
    <property type="component" value="Unassembled WGS sequence"/>
</dbReference>
<name>A0A9W6NY47_9PSEU</name>
<dbReference type="EMBL" id="BSFQ01000021">
    <property type="protein sequence ID" value="GLL13376.1"/>
    <property type="molecule type" value="Genomic_DNA"/>
</dbReference>
<organism evidence="1 2">
    <name type="scientific">Pseudonocardia halophobica</name>
    <dbReference type="NCBI Taxonomy" id="29401"/>
    <lineage>
        <taxon>Bacteria</taxon>
        <taxon>Bacillati</taxon>
        <taxon>Actinomycetota</taxon>
        <taxon>Actinomycetes</taxon>
        <taxon>Pseudonocardiales</taxon>
        <taxon>Pseudonocardiaceae</taxon>
        <taxon>Pseudonocardia</taxon>
    </lineage>
</organism>
<comment type="caution">
    <text evidence="1">The sequence shown here is derived from an EMBL/GenBank/DDBJ whole genome shotgun (WGS) entry which is preliminary data.</text>
</comment>